<dbReference type="InParanoid" id="B7FUB5"/>
<dbReference type="OrthoDB" id="46318at2759"/>
<reference evidence="2" key="2">
    <citation type="submission" date="2008-08" db="EMBL/GenBank/DDBJ databases">
        <authorList>
            <consortium name="Diatom Consortium"/>
            <person name="Grigoriev I."/>
            <person name="Grimwood J."/>
            <person name="Kuo A."/>
            <person name="Otillar R.P."/>
            <person name="Salamov A."/>
            <person name="Detter J.C."/>
            <person name="Lindquist E."/>
            <person name="Shapiro H."/>
            <person name="Lucas S."/>
            <person name="Glavina del Rio T."/>
            <person name="Pitluck S."/>
            <person name="Rokhsar D."/>
            <person name="Bowler C."/>
        </authorList>
    </citation>
    <scope>GENOME REANNOTATION</scope>
    <source>
        <strain evidence="2">CCAP 1055/1</strain>
    </source>
</reference>
<dbReference type="EMBL" id="CM000607">
    <property type="protein sequence ID" value="EEC50231.1"/>
    <property type="molecule type" value="Genomic_DNA"/>
</dbReference>
<evidence type="ECO:0000313" key="2">
    <source>
        <dbReference type="Proteomes" id="UP000000759"/>
    </source>
</evidence>
<dbReference type="Proteomes" id="UP000000759">
    <property type="component" value="Chromosome 4"/>
</dbReference>
<keyword evidence="2" id="KW-1185">Reference proteome</keyword>
<protein>
    <submittedName>
        <fullName evidence="1">Uncharacterized protein</fullName>
    </submittedName>
</protein>
<reference evidence="1 2" key="1">
    <citation type="journal article" date="2008" name="Nature">
        <title>The Phaeodactylum genome reveals the evolutionary history of diatom genomes.</title>
        <authorList>
            <person name="Bowler C."/>
            <person name="Allen A.E."/>
            <person name="Badger J.H."/>
            <person name="Grimwood J."/>
            <person name="Jabbari K."/>
            <person name="Kuo A."/>
            <person name="Maheswari U."/>
            <person name="Martens C."/>
            <person name="Maumus F."/>
            <person name="Otillar R.P."/>
            <person name="Rayko E."/>
            <person name="Salamov A."/>
            <person name="Vandepoele K."/>
            <person name="Beszteri B."/>
            <person name="Gruber A."/>
            <person name="Heijde M."/>
            <person name="Katinka M."/>
            <person name="Mock T."/>
            <person name="Valentin K."/>
            <person name="Verret F."/>
            <person name="Berges J.A."/>
            <person name="Brownlee C."/>
            <person name="Cadoret J.P."/>
            <person name="Chiovitti A."/>
            <person name="Choi C.J."/>
            <person name="Coesel S."/>
            <person name="De Martino A."/>
            <person name="Detter J.C."/>
            <person name="Durkin C."/>
            <person name="Falciatore A."/>
            <person name="Fournet J."/>
            <person name="Haruta M."/>
            <person name="Huysman M.J."/>
            <person name="Jenkins B.D."/>
            <person name="Jiroutova K."/>
            <person name="Jorgensen R.E."/>
            <person name="Joubert Y."/>
            <person name="Kaplan A."/>
            <person name="Kroger N."/>
            <person name="Kroth P.G."/>
            <person name="La Roche J."/>
            <person name="Lindquist E."/>
            <person name="Lommer M."/>
            <person name="Martin-Jezequel V."/>
            <person name="Lopez P.J."/>
            <person name="Lucas S."/>
            <person name="Mangogna M."/>
            <person name="McGinnis K."/>
            <person name="Medlin L.K."/>
            <person name="Montsant A."/>
            <person name="Oudot-Le Secq M.P."/>
            <person name="Napoli C."/>
            <person name="Obornik M."/>
            <person name="Parker M.S."/>
            <person name="Petit J.L."/>
            <person name="Porcel B.M."/>
            <person name="Poulsen N."/>
            <person name="Robison M."/>
            <person name="Rychlewski L."/>
            <person name="Rynearson T.A."/>
            <person name="Schmutz J."/>
            <person name="Shapiro H."/>
            <person name="Siaut M."/>
            <person name="Stanley M."/>
            <person name="Sussman M.R."/>
            <person name="Taylor A.R."/>
            <person name="Vardi A."/>
            <person name="von Dassow P."/>
            <person name="Vyverman W."/>
            <person name="Willis A."/>
            <person name="Wyrwicz L.S."/>
            <person name="Rokhsar D.S."/>
            <person name="Weissenbach J."/>
            <person name="Armbrust E.V."/>
            <person name="Green B.R."/>
            <person name="Van de Peer Y."/>
            <person name="Grigoriev I.V."/>
        </authorList>
    </citation>
    <scope>NUCLEOTIDE SEQUENCE [LARGE SCALE GENOMIC DNA]</scope>
    <source>
        <strain evidence="1 2">CCAP 1055/1</strain>
    </source>
</reference>
<dbReference type="PaxDb" id="2850-Phatr44497"/>
<evidence type="ECO:0000313" key="1">
    <source>
        <dbReference type="EMBL" id="EEC50231.1"/>
    </source>
</evidence>
<gene>
    <name evidence="1" type="ORF">PHATRDRAFT_44497</name>
</gene>
<dbReference type="KEGG" id="pti:PHATRDRAFT_44497"/>
<accession>B7FUB5</accession>
<dbReference type="HOGENOM" id="CLU_447239_0_0_1"/>
<sequence>MIACIRRTQSQNTAEIIQPDYESMVGETFCVAWFHPGGVQEVDVALNVKDDVYVAELGDAFPTNISSQSRTQLKRDIDAPSRRDEVESQIVHNQGPPSMLPIRKDTLFVLLSGKAISFGYTKGFLMDVFRLAMQENDAEDVGFLNTHINLSSPYSPTFAVRGAVVARPESYCMCVLSEGRSNSETEEDESNGELILIQQQEAQISRFCRQQRNCELRREVLPRVIQPSPFTVGRKQRCVQFLNAKGSHAVCMMTPPFDCGPVEGPITIFIIGIATEDGCFVSGLYHRFELGHLHPEDSTIEETEMSPVCMATSLYAAQYIEDTGSPVSYSLNSYNDERSSSNHSSGESISKCNCVMQGSTEKLACTAELEDDAQIVRGKSGPGRWHCYTFVADGCESSIRIDGVPEPMSIQIGTEIRRREVLDGLTIGSDHCFNVSLCCGHGSGGEGEGAIAEIAVFRGILDPLDVQTLEHRLMIKHGIPRPSGVLWNETNFERYAHALYTDPRAPQWTEHVPLRFMARHRSVAWSQRNPVTGRNMQISKIGCHASVESSDWDD</sequence>
<name>B7FUB5_PHATC</name>
<dbReference type="AlphaFoldDB" id="B7FUB5"/>
<dbReference type="RefSeq" id="XP_002178566.1">
    <property type="nucleotide sequence ID" value="XM_002178530.1"/>
</dbReference>
<dbReference type="GeneID" id="7197721"/>
<organism evidence="1 2">
    <name type="scientific">Phaeodactylum tricornutum (strain CCAP 1055/1)</name>
    <dbReference type="NCBI Taxonomy" id="556484"/>
    <lineage>
        <taxon>Eukaryota</taxon>
        <taxon>Sar</taxon>
        <taxon>Stramenopiles</taxon>
        <taxon>Ochrophyta</taxon>
        <taxon>Bacillariophyta</taxon>
        <taxon>Bacillariophyceae</taxon>
        <taxon>Bacillariophycidae</taxon>
        <taxon>Naviculales</taxon>
        <taxon>Phaeodactylaceae</taxon>
        <taxon>Phaeodactylum</taxon>
    </lineage>
</organism>
<proteinExistence type="predicted"/>